<reference evidence="4 5" key="1">
    <citation type="submission" date="2023-07" db="EMBL/GenBank/DDBJ databases">
        <title>Genomic Encyclopedia of Type Strains, Phase IV (KMG-IV): sequencing the most valuable type-strain genomes for metagenomic binning, comparative biology and taxonomic classification.</title>
        <authorList>
            <person name="Goeker M."/>
        </authorList>
    </citation>
    <scope>NUCLEOTIDE SEQUENCE [LARGE SCALE GENOMIC DNA]</scope>
    <source>
        <strain evidence="4 5">DSM 29005</strain>
    </source>
</reference>
<keyword evidence="2" id="KW-0012">Acyltransferase</keyword>
<evidence type="ECO:0000256" key="1">
    <source>
        <dbReference type="ARBA" id="ARBA00022679"/>
    </source>
</evidence>
<dbReference type="PROSITE" id="PS51186">
    <property type="entry name" value="GNAT"/>
    <property type="match status" value="1"/>
</dbReference>
<accession>A0ABT9ZH39</accession>
<dbReference type="CDD" id="cd04301">
    <property type="entry name" value="NAT_SF"/>
    <property type="match status" value="1"/>
</dbReference>
<dbReference type="InterPro" id="IPR016181">
    <property type="entry name" value="Acyl_CoA_acyltransferase"/>
</dbReference>
<dbReference type="PANTHER" id="PTHR43420">
    <property type="entry name" value="ACETYLTRANSFERASE"/>
    <property type="match status" value="1"/>
</dbReference>
<organism evidence="4 5">
    <name type="scientific">Metabacillus malikii</name>
    <dbReference type="NCBI Taxonomy" id="1504265"/>
    <lineage>
        <taxon>Bacteria</taxon>
        <taxon>Bacillati</taxon>
        <taxon>Bacillota</taxon>
        <taxon>Bacilli</taxon>
        <taxon>Bacillales</taxon>
        <taxon>Bacillaceae</taxon>
        <taxon>Metabacillus</taxon>
    </lineage>
</organism>
<evidence type="ECO:0000259" key="3">
    <source>
        <dbReference type="PROSITE" id="PS51186"/>
    </source>
</evidence>
<dbReference type="RefSeq" id="WP_307340899.1">
    <property type="nucleotide sequence ID" value="NZ_JAUSUD010000008.1"/>
</dbReference>
<evidence type="ECO:0000313" key="5">
    <source>
        <dbReference type="Proteomes" id="UP001234495"/>
    </source>
</evidence>
<feature type="domain" description="N-acetyltransferase" evidence="3">
    <location>
        <begin position="1"/>
        <end position="146"/>
    </location>
</feature>
<dbReference type="Gene3D" id="3.40.630.30">
    <property type="match status" value="1"/>
</dbReference>
<evidence type="ECO:0000256" key="2">
    <source>
        <dbReference type="ARBA" id="ARBA00023315"/>
    </source>
</evidence>
<dbReference type="SUPFAM" id="SSF55729">
    <property type="entry name" value="Acyl-CoA N-acyltransferases (Nat)"/>
    <property type="match status" value="1"/>
</dbReference>
<name>A0ABT9ZH39_9BACI</name>
<dbReference type="Proteomes" id="UP001234495">
    <property type="component" value="Unassembled WGS sequence"/>
</dbReference>
<proteinExistence type="predicted"/>
<dbReference type="InterPro" id="IPR050680">
    <property type="entry name" value="YpeA/RimI_acetyltransf"/>
</dbReference>
<dbReference type="Pfam" id="PF00583">
    <property type="entry name" value="Acetyltransf_1"/>
    <property type="match status" value="1"/>
</dbReference>
<protein>
    <submittedName>
        <fullName evidence="4">Ribosomal protein S18 acetylase RimI-like enzyme</fullName>
    </submittedName>
</protein>
<keyword evidence="1" id="KW-0808">Transferase</keyword>
<keyword evidence="5" id="KW-1185">Reference proteome</keyword>
<evidence type="ECO:0000313" key="4">
    <source>
        <dbReference type="EMBL" id="MDQ0230853.1"/>
    </source>
</evidence>
<dbReference type="InterPro" id="IPR000182">
    <property type="entry name" value="GNAT_dom"/>
</dbReference>
<dbReference type="EMBL" id="JAUSUD010000008">
    <property type="protein sequence ID" value="MDQ0230853.1"/>
    <property type="molecule type" value="Genomic_DNA"/>
</dbReference>
<comment type="caution">
    <text evidence="4">The sequence shown here is derived from an EMBL/GenBank/DDBJ whole genome shotgun (WGS) entry which is preliminary data.</text>
</comment>
<gene>
    <name evidence="4" type="ORF">J2S19_002110</name>
</gene>
<sequence length="146" mass="16869">MEIRKANQLETQQLIHLSALVMEESSMGQVKNSLENSQNAFMPLLNNGAYYLIATHHQHLCGWILIGPDFNPIHYEKTGSIISLYVYPEYRKHGIGKQLMLHALNEFRMNNYKKVQLNVFSGNPAKQLYESLGFYDISTIMEHRLV</sequence>